<dbReference type="AlphaFoldDB" id="A0A2H1FG24"/>
<evidence type="ECO:0000313" key="2">
    <source>
        <dbReference type="Proteomes" id="UP000230607"/>
    </source>
</evidence>
<dbReference type="EMBL" id="LT841358">
    <property type="protein sequence ID" value="SMH71708.1"/>
    <property type="molecule type" value="Genomic_DNA"/>
</dbReference>
<dbReference type="Proteomes" id="UP000230607">
    <property type="component" value="Chromosome 1"/>
</dbReference>
<evidence type="ECO:0000313" key="1">
    <source>
        <dbReference type="EMBL" id="SMH71708.1"/>
    </source>
</evidence>
<gene>
    <name evidence="1" type="ORF">NCS_11520</name>
</gene>
<organism evidence="1 2">
    <name type="scientific">Candidatus Nitrosotalea okcheonensis</name>
    <dbReference type="NCBI Taxonomy" id="1903276"/>
    <lineage>
        <taxon>Archaea</taxon>
        <taxon>Nitrososphaerota</taxon>
        <taxon>Nitrososphaeria</taxon>
        <taxon>Nitrosotaleales</taxon>
        <taxon>Nitrosotaleaceae</taxon>
        <taxon>Nitrosotalea</taxon>
    </lineage>
</organism>
<keyword evidence="2" id="KW-1185">Reference proteome</keyword>
<evidence type="ECO:0008006" key="3">
    <source>
        <dbReference type="Google" id="ProtNLM"/>
    </source>
</evidence>
<name>A0A2H1FG24_9ARCH</name>
<reference evidence="2" key="1">
    <citation type="submission" date="2017-03" db="EMBL/GenBank/DDBJ databases">
        <authorList>
            <person name="Herbold C."/>
        </authorList>
    </citation>
    <scope>NUCLEOTIDE SEQUENCE [LARGE SCALE GENOMIC DNA]</scope>
</reference>
<protein>
    <recommendedName>
        <fullName evidence="3">C2H2-type domain-containing protein</fullName>
    </recommendedName>
</protein>
<proteinExistence type="predicted"/>
<sequence>MPEFVCPDCSTKLFHENETTLTVEKQVHIKFCPAKKKH</sequence>
<accession>A0A2H1FG24</accession>